<accession>A0A5C1QJB8</accession>
<sequence length="275" mass="31239">MRLREYADAISLYTSVSRPEIISRKDELISTLNKAINFLSNEQKSYSKIPLDLEEKKKNLRGLLNQRMPGIIPNDISLILDRILWTERVEKGIVELKETEAVWRGDITQLQVDAIVNAANSDMLGCFHPLHACIDNAIHSAAGPQLREDCHKIMKLQGIREQTGCAKITKAHNLPSKYVVHTVGPIVESTLSEKHRSLLASSYKSCLDLASNLEDIRSIAFCCISTGVFGYPKEEAAITAIKAVREWKKENPDRFDRIIFNVFTEKDYDIYKRHI</sequence>
<dbReference type="PANTHER" id="PTHR11106">
    <property type="entry name" value="GANGLIOSIDE INDUCED DIFFERENTIATION ASSOCIATED PROTEIN 2-RELATED"/>
    <property type="match status" value="1"/>
</dbReference>
<gene>
    <name evidence="2" type="ORF">EXM22_09680</name>
</gene>
<dbReference type="InterPro" id="IPR043472">
    <property type="entry name" value="Macro_dom-like"/>
</dbReference>
<dbReference type="SUPFAM" id="SSF52949">
    <property type="entry name" value="Macro domain-like"/>
    <property type="match status" value="1"/>
</dbReference>
<dbReference type="PROSITE" id="PS51154">
    <property type="entry name" value="MACRO"/>
    <property type="match status" value="1"/>
</dbReference>
<dbReference type="Pfam" id="PF01661">
    <property type="entry name" value="Macro"/>
    <property type="match status" value="1"/>
</dbReference>
<keyword evidence="2" id="KW-0378">Hydrolase</keyword>
<dbReference type="RefSeq" id="WP_149486323.1">
    <property type="nucleotide sequence ID" value="NZ_CP036150.1"/>
</dbReference>
<dbReference type="SMART" id="SM00506">
    <property type="entry name" value="A1pp"/>
    <property type="match status" value="1"/>
</dbReference>
<proteinExistence type="predicted"/>
<organism evidence="2 3">
    <name type="scientific">Oceanispirochaeta crateris</name>
    <dbReference type="NCBI Taxonomy" id="2518645"/>
    <lineage>
        <taxon>Bacteria</taxon>
        <taxon>Pseudomonadati</taxon>
        <taxon>Spirochaetota</taxon>
        <taxon>Spirochaetia</taxon>
        <taxon>Spirochaetales</taxon>
        <taxon>Spirochaetaceae</taxon>
        <taxon>Oceanispirochaeta</taxon>
    </lineage>
</organism>
<evidence type="ECO:0000313" key="2">
    <source>
        <dbReference type="EMBL" id="QEN08243.1"/>
    </source>
</evidence>
<dbReference type="InterPro" id="IPR002589">
    <property type="entry name" value="Macro_dom"/>
</dbReference>
<dbReference type="Gene3D" id="3.40.220.10">
    <property type="entry name" value="Leucine Aminopeptidase, subunit E, domain 1"/>
    <property type="match status" value="1"/>
</dbReference>
<name>A0A5C1QJB8_9SPIO</name>
<feature type="domain" description="Macro" evidence="1">
    <location>
        <begin position="87"/>
        <end position="275"/>
    </location>
</feature>
<evidence type="ECO:0000259" key="1">
    <source>
        <dbReference type="PROSITE" id="PS51154"/>
    </source>
</evidence>
<dbReference type="OrthoDB" id="6194521at2"/>
<keyword evidence="3" id="KW-1185">Reference proteome</keyword>
<dbReference type="NCBIfam" id="NF003163">
    <property type="entry name" value="PRK04143.1"/>
    <property type="match status" value="1"/>
</dbReference>
<dbReference type="PANTHER" id="PTHR11106:SF27">
    <property type="entry name" value="MACRO DOMAIN-CONTAINING PROTEIN"/>
    <property type="match status" value="1"/>
</dbReference>
<dbReference type="AlphaFoldDB" id="A0A5C1QJB8"/>
<protein>
    <submittedName>
        <fullName evidence="2">Protein-ADP-ribose hydrolase</fullName>
    </submittedName>
</protein>
<dbReference type="GO" id="GO:0016787">
    <property type="term" value="F:hydrolase activity"/>
    <property type="evidence" value="ECO:0007669"/>
    <property type="project" value="UniProtKB-KW"/>
</dbReference>
<dbReference type="EMBL" id="CP036150">
    <property type="protein sequence ID" value="QEN08243.1"/>
    <property type="molecule type" value="Genomic_DNA"/>
</dbReference>
<reference evidence="2 3" key="1">
    <citation type="submission" date="2019-02" db="EMBL/GenBank/DDBJ databases">
        <title>Complete Genome Sequence and Methylome Analysis of free living Spirochaetas.</title>
        <authorList>
            <person name="Fomenkov A."/>
            <person name="Dubinina G."/>
            <person name="Leshcheva N."/>
            <person name="Mikheeva N."/>
            <person name="Grabovich M."/>
            <person name="Vincze T."/>
            <person name="Roberts R.J."/>
        </authorList>
    </citation>
    <scope>NUCLEOTIDE SEQUENCE [LARGE SCALE GENOMIC DNA]</scope>
    <source>
        <strain evidence="2 3">K2</strain>
    </source>
</reference>
<dbReference type="KEGG" id="ock:EXM22_09680"/>
<dbReference type="Proteomes" id="UP000324209">
    <property type="component" value="Chromosome"/>
</dbReference>
<evidence type="ECO:0000313" key="3">
    <source>
        <dbReference type="Proteomes" id="UP000324209"/>
    </source>
</evidence>
<dbReference type="CDD" id="cd02908">
    <property type="entry name" value="Macro_OAADPr_deacetylase"/>
    <property type="match status" value="1"/>
</dbReference>